<sequence length="174" mass="16832">MVALIDNGSGTGGGGSLDAGDDPWADDGGSSTDSGSDASLDDIEQDQDADTLDLGQADGAGQEYDSSRSSGNVIDSDGDPDTGGVTIVSDNNSDDPAVDDAQQDLTDEALNATSGGGSVPSGTVDSESEEYVDGGSGSPESPGNESSSSDGGIDKRAVAAGLALLVGAVVLGGN</sequence>
<proteinExistence type="predicted"/>
<dbReference type="Proteomes" id="UP000826254">
    <property type="component" value="Chromosome"/>
</dbReference>
<feature type="compositionally biased region" description="Acidic residues" evidence="1">
    <location>
        <begin position="92"/>
        <end position="107"/>
    </location>
</feature>
<reference evidence="2 3" key="1">
    <citation type="journal article" date="2021" name="Int. J. Syst. Evol. Microbiol.">
        <title>Halobaculum halophilum sp. nov. and Halobaculum salinum sp. nov., isolated from salt lake and saline soil.</title>
        <authorList>
            <person name="Cui H.L."/>
            <person name="Shi X.W."/>
            <person name="Yin X.M."/>
            <person name="Yang X.Y."/>
            <person name="Hou J."/>
            <person name="Zhu L."/>
        </authorList>
    </citation>
    <scope>NUCLEOTIDE SEQUENCE [LARGE SCALE GENOMIC DNA]</scope>
    <source>
        <strain evidence="2 3">NBRC 109044</strain>
    </source>
</reference>
<accession>A0A8T8WD79</accession>
<name>A0A8T8WD79_9EURY</name>
<evidence type="ECO:0000313" key="2">
    <source>
        <dbReference type="EMBL" id="QZP37746.1"/>
    </source>
</evidence>
<organism evidence="2 3">
    <name type="scientific">Halobaculum magnesiiphilum</name>
    <dbReference type="NCBI Taxonomy" id="1017351"/>
    <lineage>
        <taxon>Archaea</taxon>
        <taxon>Methanobacteriati</taxon>
        <taxon>Methanobacteriota</taxon>
        <taxon>Stenosarchaea group</taxon>
        <taxon>Halobacteria</taxon>
        <taxon>Halobacteriales</taxon>
        <taxon>Haloferacaceae</taxon>
        <taxon>Halobaculum</taxon>
    </lineage>
</organism>
<dbReference type="KEGG" id="hmp:K6T50_00770"/>
<protein>
    <submittedName>
        <fullName evidence="2">Uncharacterized protein</fullName>
    </submittedName>
</protein>
<feature type="compositionally biased region" description="Low complexity" evidence="1">
    <location>
        <begin position="138"/>
        <end position="151"/>
    </location>
</feature>
<dbReference type="RefSeq" id="WP_222607554.1">
    <property type="nucleotide sequence ID" value="NZ_CP081958.1"/>
</dbReference>
<evidence type="ECO:0000256" key="1">
    <source>
        <dbReference type="SAM" id="MobiDB-lite"/>
    </source>
</evidence>
<feature type="compositionally biased region" description="Acidic residues" evidence="1">
    <location>
        <begin position="39"/>
        <end position="51"/>
    </location>
</feature>
<evidence type="ECO:0000313" key="3">
    <source>
        <dbReference type="Proteomes" id="UP000826254"/>
    </source>
</evidence>
<dbReference type="AlphaFoldDB" id="A0A8T8WD79"/>
<feature type="compositionally biased region" description="Low complexity" evidence="1">
    <location>
        <begin position="26"/>
        <end position="38"/>
    </location>
</feature>
<feature type="region of interest" description="Disordered" evidence="1">
    <location>
        <begin position="1"/>
        <end position="153"/>
    </location>
</feature>
<keyword evidence="3" id="KW-1185">Reference proteome</keyword>
<gene>
    <name evidence="2" type="ORF">K6T50_00770</name>
</gene>
<dbReference type="EMBL" id="CP081958">
    <property type="protein sequence ID" value="QZP37746.1"/>
    <property type="molecule type" value="Genomic_DNA"/>
</dbReference>
<dbReference type="GeneID" id="67176630"/>